<dbReference type="SMART" id="SM00225">
    <property type="entry name" value="BTB"/>
    <property type="match status" value="1"/>
</dbReference>
<evidence type="ECO:0000313" key="6">
    <source>
        <dbReference type="EMBL" id="JAS33318.1"/>
    </source>
</evidence>
<accession>A0A1B6E5X5</accession>
<reference evidence="6" key="1">
    <citation type="submission" date="2015-12" db="EMBL/GenBank/DDBJ databases">
        <title>De novo transcriptome assembly of four potential Pierce s Disease insect vectors from Arizona vineyards.</title>
        <authorList>
            <person name="Tassone E.E."/>
        </authorList>
    </citation>
    <scope>NUCLEOTIDE SEQUENCE</scope>
</reference>
<proteinExistence type="predicted"/>
<evidence type="ECO:0000256" key="2">
    <source>
        <dbReference type="ARBA" id="ARBA00023242"/>
    </source>
</evidence>
<dbReference type="CDD" id="cd18315">
    <property type="entry name" value="BTB_POZ_BAB-like"/>
    <property type="match status" value="1"/>
</dbReference>
<keyword evidence="2" id="KW-0539">Nucleus</keyword>
<dbReference type="GO" id="GO:0006357">
    <property type="term" value="P:regulation of transcription by RNA polymerase II"/>
    <property type="evidence" value="ECO:0007669"/>
    <property type="project" value="TreeGrafter"/>
</dbReference>
<dbReference type="InterPro" id="IPR036236">
    <property type="entry name" value="Znf_C2H2_sf"/>
</dbReference>
<organism evidence="6">
    <name type="scientific">Clastoptera arizonana</name>
    <name type="common">Arizona spittle bug</name>
    <dbReference type="NCBI Taxonomy" id="38151"/>
    <lineage>
        <taxon>Eukaryota</taxon>
        <taxon>Metazoa</taxon>
        <taxon>Ecdysozoa</taxon>
        <taxon>Arthropoda</taxon>
        <taxon>Hexapoda</taxon>
        <taxon>Insecta</taxon>
        <taxon>Pterygota</taxon>
        <taxon>Neoptera</taxon>
        <taxon>Paraneoptera</taxon>
        <taxon>Hemiptera</taxon>
        <taxon>Auchenorrhyncha</taxon>
        <taxon>Cercopoidea</taxon>
        <taxon>Clastopteridae</taxon>
        <taxon>Clastoptera</taxon>
    </lineage>
</organism>
<dbReference type="InterPro" id="IPR011333">
    <property type="entry name" value="SKP1/BTB/POZ_sf"/>
</dbReference>
<dbReference type="SUPFAM" id="SSF54695">
    <property type="entry name" value="POZ domain"/>
    <property type="match status" value="1"/>
</dbReference>
<dbReference type="EMBL" id="GEDC01003980">
    <property type="protein sequence ID" value="JAS33318.1"/>
    <property type="molecule type" value="Transcribed_RNA"/>
</dbReference>
<sequence>MDNRGENGKLELSLKWNNFTDNIVTCLETCFGDQDFVDVTLACEGGSVQAHRLILSASSHYFRKVLKENICPHPVIILKGVSLDELQALLIYMYHGEVKICEKDIPRLLDVARFLEIRGLASPQDKDSIELDQDFSNGTNGNINNNGEVVSSELKSLLLDNNLTSDSLKRQCRRIPKLHSILQTQVSSNTRSHSKNIPYNFNEDDQQEEILLENNVKEEIDDFSNDSMNFEMNNAENSQYDNESCDQPYNYEPKNVPSNNINSKQTSQVNEEKSYEYSKLAFYEPRPCPKCNKMYRDAATLRTHMSIMHVIIPHKISCSCGAQFLTKYDMYNHRKRGHK</sequence>
<dbReference type="SMART" id="SM00355">
    <property type="entry name" value="ZnF_C2H2"/>
    <property type="match status" value="2"/>
</dbReference>
<dbReference type="InterPro" id="IPR000210">
    <property type="entry name" value="BTB/POZ_dom"/>
</dbReference>
<dbReference type="PROSITE" id="PS50097">
    <property type="entry name" value="BTB"/>
    <property type="match status" value="1"/>
</dbReference>
<dbReference type="Gene3D" id="3.30.710.10">
    <property type="entry name" value="Potassium Channel Kv1.1, Chain A"/>
    <property type="match status" value="1"/>
</dbReference>
<feature type="domain" description="BTB" evidence="4">
    <location>
        <begin position="37"/>
        <end position="102"/>
    </location>
</feature>
<name>A0A1B6E5X5_9HEMI</name>
<keyword evidence="3" id="KW-0862">Zinc</keyword>
<dbReference type="SUPFAM" id="SSF57667">
    <property type="entry name" value="beta-beta-alpha zinc fingers"/>
    <property type="match status" value="1"/>
</dbReference>
<dbReference type="GO" id="GO:0003006">
    <property type="term" value="P:developmental process involved in reproduction"/>
    <property type="evidence" value="ECO:0007669"/>
    <property type="project" value="UniProtKB-ARBA"/>
</dbReference>
<dbReference type="PROSITE" id="PS00028">
    <property type="entry name" value="ZINC_FINGER_C2H2_1"/>
    <property type="match status" value="1"/>
</dbReference>
<evidence type="ECO:0000259" key="4">
    <source>
        <dbReference type="PROSITE" id="PS50097"/>
    </source>
</evidence>
<gene>
    <name evidence="6" type="ORF">g.5936</name>
</gene>
<dbReference type="PANTHER" id="PTHR23110:SF98">
    <property type="entry name" value="PRE-LOLA-G, ISOFORM C-RELATED"/>
    <property type="match status" value="1"/>
</dbReference>
<keyword evidence="3" id="KW-0863">Zinc-finger</keyword>
<evidence type="ECO:0000259" key="5">
    <source>
        <dbReference type="PROSITE" id="PS50157"/>
    </source>
</evidence>
<dbReference type="GO" id="GO:0048666">
    <property type="term" value="P:neuron development"/>
    <property type="evidence" value="ECO:0007669"/>
    <property type="project" value="UniProtKB-ARBA"/>
</dbReference>
<dbReference type="Pfam" id="PF00651">
    <property type="entry name" value="BTB"/>
    <property type="match status" value="1"/>
</dbReference>
<dbReference type="AlphaFoldDB" id="A0A1B6E5X5"/>
<dbReference type="GO" id="GO:0048513">
    <property type="term" value="P:animal organ development"/>
    <property type="evidence" value="ECO:0007669"/>
    <property type="project" value="UniProtKB-ARBA"/>
</dbReference>
<feature type="domain" description="C2H2-type" evidence="5">
    <location>
        <begin position="286"/>
        <end position="309"/>
    </location>
</feature>
<evidence type="ECO:0000256" key="1">
    <source>
        <dbReference type="ARBA" id="ARBA00004123"/>
    </source>
</evidence>
<protein>
    <recommendedName>
        <fullName evidence="7">BTB domain-containing protein</fullName>
    </recommendedName>
</protein>
<comment type="subcellular location">
    <subcellularLocation>
        <location evidence="1">Nucleus</location>
    </subcellularLocation>
</comment>
<dbReference type="PROSITE" id="PS50157">
    <property type="entry name" value="ZINC_FINGER_C2H2_2"/>
    <property type="match status" value="1"/>
</dbReference>
<dbReference type="Gene3D" id="3.30.160.60">
    <property type="entry name" value="Classic Zinc Finger"/>
    <property type="match status" value="1"/>
</dbReference>
<evidence type="ECO:0000256" key="3">
    <source>
        <dbReference type="PROSITE-ProRule" id="PRU00042"/>
    </source>
</evidence>
<dbReference type="PANTHER" id="PTHR23110">
    <property type="entry name" value="BTB DOMAIN TRANSCRIPTION FACTOR"/>
    <property type="match status" value="1"/>
</dbReference>
<evidence type="ECO:0008006" key="7">
    <source>
        <dbReference type="Google" id="ProtNLM"/>
    </source>
</evidence>
<dbReference type="GO" id="GO:0005634">
    <property type="term" value="C:nucleus"/>
    <property type="evidence" value="ECO:0007669"/>
    <property type="project" value="UniProtKB-SubCell"/>
</dbReference>
<dbReference type="InterPro" id="IPR051095">
    <property type="entry name" value="Dros_DevTransReg"/>
</dbReference>
<dbReference type="GO" id="GO:0008270">
    <property type="term" value="F:zinc ion binding"/>
    <property type="evidence" value="ECO:0007669"/>
    <property type="project" value="UniProtKB-KW"/>
</dbReference>
<keyword evidence="3" id="KW-0479">Metal-binding</keyword>
<dbReference type="InterPro" id="IPR013087">
    <property type="entry name" value="Znf_C2H2_type"/>
</dbReference>